<dbReference type="NCBIfam" id="TIGR00421">
    <property type="entry name" value="ubiX_pad"/>
    <property type="match status" value="1"/>
</dbReference>
<dbReference type="Pfam" id="PF02441">
    <property type="entry name" value="Flavoprotein"/>
    <property type="match status" value="1"/>
</dbReference>
<dbReference type="PANTHER" id="PTHR43374">
    <property type="entry name" value="FLAVIN PRENYLTRANSFERASE"/>
    <property type="match status" value="1"/>
</dbReference>
<feature type="binding site" evidence="7">
    <location>
        <position position="156"/>
    </location>
    <ligand>
        <name>dimethylallyl phosphate</name>
        <dbReference type="ChEBI" id="CHEBI:88052"/>
    </ligand>
</feature>
<dbReference type="OrthoDB" id="9781577at2"/>
<dbReference type="PATRIC" id="fig|631454.5.peg.627"/>
<dbReference type="Proteomes" id="UP000017819">
    <property type="component" value="Unassembled WGS sequence"/>
</dbReference>
<dbReference type="Gene3D" id="3.40.50.1950">
    <property type="entry name" value="Flavin prenyltransferase-like"/>
    <property type="match status" value="1"/>
</dbReference>
<feature type="binding site" evidence="7">
    <location>
        <position position="40"/>
    </location>
    <ligand>
        <name>FMN</name>
        <dbReference type="ChEBI" id="CHEBI:58210"/>
    </ligand>
</feature>
<dbReference type="InterPro" id="IPR004507">
    <property type="entry name" value="UbiX-like"/>
</dbReference>
<dbReference type="eggNOG" id="COG0163">
    <property type="taxonomic scope" value="Bacteria"/>
</dbReference>
<feature type="binding site" evidence="7">
    <location>
        <begin position="13"/>
        <end position="15"/>
    </location>
    <ligand>
        <name>FMN</name>
        <dbReference type="ChEBI" id="CHEBI:58210"/>
    </ligand>
</feature>
<feature type="domain" description="Flavoprotein" evidence="8">
    <location>
        <begin position="5"/>
        <end position="175"/>
    </location>
</feature>
<feature type="binding site" evidence="7">
    <location>
        <position position="126"/>
    </location>
    <ligand>
        <name>FMN</name>
        <dbReference type="ChEBI" id="CHEBI:58210"/>
    </ligand>
</feature>
<dbReference type="RefSeq" id="WP_023430786.1">
    <property type="nucleotide sequence ID" value="NZ_AWXZ01000013.1"/>
</dbReference>
<evidence type="ECO:0000256" key="5">
    <source>
        <dbReference type="ARBA" id="ARBA00050612"/>
    </source>
</evidence>
<evidence type="ECO:0000256" key="1">
    <source>
        <dbReference type="ARBA" id="ARBA00022602"/>
    </source>
</evidence>
<protein>
    <recommendedName>
        <fullName evidence="7">Flavin prenyltransferase UbiX</fullName>
        <ecNumber evidence="7">2.5.1.129</ecNumber>
    </recommendedName>
</protein>
<proteinExistence type="inferred from homology"/>
<dbReference type="SUPFAM" id="SSF52507">
    <property type="entry name" value="Homo-oligomeric flavin-containing Cys decarboxylases, HFCD"/>
    <property type="match status" value="1"/>
</dbReference>
<dbReference type="InterPro" id="IPR036551">
    <property type="entry name" value="Flavin_trans-like"/>
</dbReference>
<keyword evidence="3 7" id="KW-0288">FMN</keyword>
<comment type="caution">
    <text evidence="7">Lacks conserved residue(s) required for the propagation of feature annotation.</text>
</comment>
<keyword evidence="10" id="KW-1185">Reference proteome</keyword>
<dbReference type="FunFam" id="3.40.50.1950:FF:000001">
    <property type="entry name" value="Flavin prenyltransferase UbiX"/>
    <property type="match status" value="1"/>
</dbReference>
<evidence type="ECO:0000256" key="3">
    <source>
        <dbReference type="ARBA" id="ARBA00022643"/>
    </source>
</evidence>
<sequence>MAEPKRVIVGITGASGTILGVRLLELLRPIDGVETHLVMSPAAVRTLGIETDYSLDQVRALADVTHSFRDIGASVASGSFRSEGMIVAPCSVRTLSSVATCMSNDLIARTADVCLKERRRLVLLFRETPLHAGHIAAMDQATRNGAIVMPAVIGLYYKPQSVMEIVDHLCGRALDLLGIDAGVVRRWQGTGQNEKNGEEPGDL</sequence>
<dbReference type="GO" id="GO:0016831">
    <property type="term" value="F:carboxy-lyase activity"/>
    <property type="evidence" value="ECO:0007669"/>
    <property type="project" value="TreeGrafter"/>
</dbReference>
<evidence type="ECO:0000256" key="7">
    <source>
        <dbReference type="HAMAP-Rule" id="MF_01984"/>
    </source>
</evidence>
<dbReference type="PANTHER" id="PTHR43374:SF1">
    <property type="entry name" value="FLAVIN PRENYLTRANSFERASE PAD1, MITOCHONDRIAL"/>
    <property type="match status" value="1"/>
</dbReference>
<keyword evidence="2 7" id="KW-0285">Flavoprotein</keyword>
<name>V4TM61_9HYPH</name>
<dbReference type="EC" id="2.5.1.129" evidence="7"/>
<comment type="similarity">
    <text evidence="6 7">Belongs to the UbiX/PAD1 family.</text>
</comment>
<reference evidence="9 10" key="1">
    <citation type="journal article" date="2014" name="Genome Announc.">
        <title>Draft Genome Sequence of Lutibaculum baratangense Strain AMV1T, Isolated from a Mud Volcano in Andamans, India.</title>
        <authorList>
            <person name="Singh A."/>
            <person name="Sreenivas A."/>
            <person name="Sathyanarayana Reddy G."/>
            <person name="Pinnaka A.K."/>
            <person name="Shivaji S."/>
        </authorList>
    </citation>
    <scope>NUCLEOTIDE SEQUENCE [LARGE SCALE GENOMIC DNA]</scope>
    <source>
        <strain evidence="9 10">AMV1</strain>
    </source>
</reference>
<keyword evidence="1 7" id="KW-0637">Prenyltransferase</keyword>
<evidence type="ECO:0000259" key="8">
    <source>
        <dbReference type="Pfam" id="PF02441"/>
    </source>
</evidence>
<evidence type="ECO:0000313" key="10">
    <source>
        <dbReference type="Proteomes" id="UP000017819"/>
    </source>
</evidence>
<keyword evidence="9" id="KW-0456">Lyase</keyword>
<comment type="caution">
    <text evidence="9">The sequence shown here is derived from an EMBL/GenBank/DDBJ whole genome shotgun (WGS) entry which is preliminary data.</text>
</comment>
<dbReference type="NCBIfam" id="NF004685">
    <property type="entry name" value="PRK06029.1"/>
    <property type="match status" value="1"/>
</dbReference>
<comment type="function">
    <text evidence="7">Flavin prenyltransferase that catalyzes the synthesis of the prenylated FMN cofactor (prenyl-FMN) for 4-hydroxy-3-polyprenylbenzoic acid decarboxylase UbiD. The prenyltransferase is metal-independent and links a dimethylallyl moiety from dimethylallyl monophosphate (DMAP) to the flavin N5 and C6 atoms of FMN.</text>
</comment>
<dbReference type="InterPro" id="IPR003382">
    <property type="entry name" value="Flavoprotein"/>
</dbReference>
<feature type="binding site" evidence="7">
    <location>
        <begin position="91"/>
        <end position="94"/>
    </location>
    <ligand>
        <name>FMN</name>
        <dbReference type="ChEBI" id="CHEBI:58210"/>
    </ligand>
</feature>
<dbReference type="GO" id="GO:0106141">
    <property type="term" value="F:flavin prenyltransferase activity"/>
    <property type="evidence" value="ECO:0007669"/>
    <property type="project" value="UniProtKB-EC"/>
</dbReference>
<organism evidence="9 10">
    <name type="scientific">Lutibaculum baratangense AMV1</name>
    <dbReference type="NCBI Taxonomy" id="631454"/>
    <lineage>
        <taxon>Bacteria</taxon>
        <taxon>Pseudomonadati</taxon>
        <taxon>Pseudomonadota</taxon>
        <taxon>Alphaproteobacteria</taxon>
        <taxon>Hyphomicrobiales</taxon>
        <taxon>Tepidamorphaceae</taxon>
        <taxon>Lutibaculum</taxon>
    </lineage>
</organism>
<evidence type="ECO:0000256" key="4">
    <source>
        <dbReference type="ARBA" id="ARBA00022679"/>
    </source>
</evidence>
<evidence type="ECO:0000256" key="6">
    <source>
        <dbReference type="ARBA" id="ARBA00060793"/>
    </source>
</evidence>
<comment type="catalytic activity">
    <reaction evidence="5 7">
        <text>dimethylallyl phosphate + FMNH2 = prenylated FMNH2 + phosphate</text>
        <dbReference type="Rhea" id="RHEA:37743"/>
        <dbReference type="ChEBI" id="CHEBI:43474"/>
        <dbReference type="ChEBI" id="CHEBI:57618"/>
        <dbReference type="ChEBI" id="CHEBI:87467"/>
        <dbReference type="ChEBI" id="CHEBI:88052"/>
        <dbReference type="EC" id="2.5.1.129"/>
    </reaction>
</comment>
<dbReference type="STRING" id="631454.N177_0637"/>
<dbReference type="AlphaFoldDB" id="V4TM61"/>
<evidence type="ECO:0000256" key="2">
    <source>
        <dbReference type="ARBA" id="ARBA00022630"/>
    </source>
</evidence>
<dbReference type="EMBL" id="AWXZ01000013">
    <property type="protein sequence ID" value="ESR26853.1"/>
    <property type="molecule type" value="Genomic_DNA"/>
</dbReference>
<feature type="binding site" evidence="7">
    <location>
        <position position="172"/>
    </location>
    <ligand>
        <name>dimethylallyl phosphate</name>
        <dbReference type="ChEBI" id="CHEBI:88052"/>
    </ligand>
</feature>
<accession>V4TM61</accession>
<dbReference type="HAMAP" id="MF_01984">
    <property type="entry name" value="ubiX_pad"/>
    <property type="match status" value="1"/>
</dbReference>
<keyword evidence="4 7" id="KW-0808">Transferase</keyword>
<gene>
    <name evidence="7" type="primary">ubiX</name>
    <name evidence="9" type="ORF">N177_0637</name>
</gene>
<evidence type="ECO:0000313" key="9">
    <source>
        <dbReference type="EMBL" id="ESR26853.1"/>
    </source>
</evidence>